<gene>
    <name evidence="2" type="ORF">HETIRDRAFT_459344</name>
</gene>
<feature type="region of interest" description="Disordered" evidence="1">
    <location>
        <begin position="154"/>
        <end position="211"/>
    </location>
</feature>
<feature type="compositionally biased region" description="Polar residues" evidence="1">
    <location>
        <begin position="1"/>
        <end position="18"/>
    </location>
</feature>
<feature type="region of interest" description="Disordered" evidence="1">
    <location>
        <begin position="1024"/>
        <end position="1048"/>
    </location>
</feature>
<keyword evidence="3" id="KW-1185">Reference proteome</keyword>
<evidence type="ECO:0008006" key="4">
    <source>
        <dbReference type="Google" id="ProtNLM"/>
    </source>
</evidence>
<feature type="region of interest" description="Disordered" evidence="1">
    <location>
        <begin position="45"/>
        <end position="130"/>
    </location>
</feature>
<reference evidence="2 3" key="1">
    <citation type="journal article" date="2012" name="New Phytol.">
        <title>Insight into trade-off between wood decay and parasitism from the genome of a fungal forest pathogen.</title>
        <authorList>
            <person name="Olson A."/>
            <person name="Aerts A."/>
            <person name="Asiegbu F."/>
            <person name="Belbahri L."/>
            <person name="Bouzid O."/>
            <person name="Broberg A."/>
            <person name="Canback B."/>
            <person name="Coutinho P.M."/>
            <person name="Cullen D."/>
            <person name="Dalman K."/>
            <person name="Deflorio G."/>
            <person name="van Diepen L.T."/>
            <person name="Dunand C."/>
            <person name="Duplessis S."/>
            <person name="Durling M."/>
            <person name="Gonthier P."/>
            <person name="Grimwood J."/>
            <person name="Fossdal C.G."/>
            <person name="Hansson D."/>
            <person name="Henrissat B."/>
            <person name="Hietala A."/>
            <person name="Himmelstrand K."/>
            <person name="Hoffmeister D."/>
            <person name="Hogberg N."/>
            <person name="James T.Y."/>
            <person name="Karlsson M."/>
            <person name="Kohler A."/>
            <person name="Kues U."/>
            <person name="Lee Y.H."/>
            <person name="Lin Y.C."/>
            <person name="Lind M."/>
            <person name="Lindquist E."/>
            <person name="Lombard V."/>
            <person name="Lucas S."/>
            <person name="Lunden K."/>
            <person name="Morin E."/>
            <person name="Murat C."/>
            <person name="Park J."/>
            <person name="Raffaello T."/>
            <person name="Rouze P."/>
            <person name="Salamov A."/>
            <person name="Schmutz J."/>
            <person name="Solheim H."/>
            <person name="Stahlberg J."/>
            <person name="Velez H."/>
            <person name="de Vries R.P."/>
            <person name="Wiebenga A."/>
            <person name="Woodward S."/>
            <person name="Yakovlev I."/>
            <person name="Garbelotto M."/>
            <person name="Martin F."/>
            <person name="Grigoriev I.V."/>
            <person name="Stenlid J."/>
        </authorList>
    </citation>
    <scope>NUCLEOTIDE SEQUENCE [LARGE SCALE GENOMIC DNA]</scope>
    <source>
        <strain evidence="2 3">TC 32-1</strain>
    </source>
</reference>
<feature type="compositionally biased region" description="Polar residues" evidence="1">
    <location>
        <begin position="111"/>
        <end position="125"/>
    </location>
</feature>
<evidence type="ECO:0000313" key="2">
    <source>
        <dbReference type="EMBL" id="ETW80587.1"/>
    </source>
</evidence>
<dbReference type="GeneID" id="20676989"/>
<dbReference type="STRING" id="747525.W4K446"/>
<dbReference type="RefSeq" id="XP_009547317.1">
    <property type="nucleotide sequence ID" value="XM_009549022.1"/>
</dbReference>
<dbReference type="HOGENOM" id="CLU_011217_0_0_1"/>
<feature type="compositionally biased region" description="Basic and acidic residues" evidence="1">
    <location>
        <begin position="689"/>
        <end position="698"/>
    </location>
</feature>
<feature type="compositionally biased region" description="Polar residues" evidence="1">
    <location>
        <begin position="671"/>
        <end position="688"/>
    </location>
</feature>
<feature type="compositionally biased region" description="Polar residues" evidence="1">
    <location>
        <begin position="169"/>
        <end position="211"/>
    </location>
</feature>
<accession>W4K446</accession>
<organism evidence="2 3">
    <name type="scientific">Heterobasidion irregulare (strain TC 32-1)</name>
    <dbReference type="NCBI Taxonomy" id="747525"/>
    <lineage>
        <taxon>Eukaryota</taxon>
        <taxon>Fungi</taxon>
        <taxon>Dikarya</taxon>
        <taxon>Basidiomycota</taxon>
        <taxon>Agaricomycotina</taxon>
        <taxon>Agaricomycetes</taxon>
        <taxon>Russulales</taxon>
        <taxon>Bondarzewiaceae</taxon>
        <taxon>Heterobasidion</taxon>
        <taxon>Heterobasidion annosum species complex</taxon>
    </lineage>
</organism>
<feature type="compositionally biased region" description="Polar residues" evidence="1">
    <location>
        <begin position="77"/>
        <end position="93"/>
    </location>
</feature>
<proteinExistence type="predicted"/>
<feature type="region of interest" description="Disordered" evidence="1">
    <location>
        <begin position="479"/>
        <end position="504"/>
    </location>
</feature>
<dbReference type="OrthoDB" id="28208at2759"/>
<dbReference type="Proteomes" id="UP000030671">
    <property type="component" value="Unassembled WGS sequence"/>
</dbReference>
<dbReference type="EMBL" id="KI925459">
    <property type="protein sequence ID" value="ETW80587.1"/>
    <property type="molecule type" value="Genomic_DNA"/>
</dbReference>
<feature type="compositionally biased region" description="Basic residues" evidence="1">
    <location>
        <begin position="488"/>
        <end position="501"/>
    </location>
</feature>
<feature type="region of interest" description="Disordered" evidence="1">
    <location>
        <begin position="337"/>
        <end position="358"/>
    </location>
</feature>
<feature type="compositionally biased region" description="Low complexity" evidence="1">
    <location>
        <begin position="752"/>
        <end position="765"/>
    </location>
</feature>
<feature type="region of interest" description="Disordered" evidence="1">
    <location>
        <begin position="1"/>
        <end position="32"/>
    </location>
</feature>
<dbReference type="eggNOG" id="ENOG502S33V">
    <property type="taxonomic scope" value="Eukaryota"/>
</dbReference>
<name>W4K446_HETIT</name>
<evidence type="ECO:0000256" key="1">
    <source>
        <dbReference type="SAM" id="MobiDB-lite"/>
    </source>
</evidence>
<dbReference type="InParanoid" id="W4K446"/>
<feature type="compositionally biased region" description="Basic and acidic residues" evidence="1">
    <location>
        <begin position="647"/>
        <end position="656"/>
    </location>
</feature>
<dbReference type="AlphaFoldDB" id="W4K446"/>
<protein>
    <recommendedName>
        <fullName evidence="4">Proteophosphoglycan ppg4</fullName>
    </recommendedName>
</protein>
<feature type="region of interest" description="Disordered" evidence="1">
    <location>
        <begin position="645"/>
        <end position="835"/>
    </location>
</feature>
<sequence length="1081" mass="117470">MALHSPTSDPPSSLNRASLTMLAPNLHDRFPRGLSITELDLKDTRYPSLATPTHAQSPLPPNPYAPARHITPDDAQHSTLDSQPQPDAQSKEGSSAPGISLAQESTRRVSSDPTQEQQRPMSESPRSLYPQGVPLRAHAVEHYSLTDSFQLFPSSADSTDANTKPPADSKSQASQQPSTIASNPQRTQISTQAPQRTTWQPPPRESQQSSLVPPIARHSYFSPGALGPATGTAAGQSATGFAASAMASPSYSTPKPIAIPVSPKLRAPAQQPTYITPASAPNPINPVFSPSPPNPMEEVCVECAMRDQDMADVDVTSPGIWERDSDAAYEELLHKELEEEEEGIAPENPNRPRARGGRLTEPNLKLWLSLNPKELASKRQTLDKYLKSQRTLLEAEALAHARAMQESRQLDDRMRDTYSQLRRSAYDLGSSAAPVDDTGGVRIKAPRSSTLMSGGVINAHSREVTLLENGMIVEHVDVKREEREERERKRREGKRRARKSSRGSGIDVASLYSVNSPVPHTDSGFHLGISPNRYSQSLSNRPPSALTDFAPQSIPQGYSTASITEVQSLGASSPNRRTRFFGMRNLSSGWRSQDSLAPSGFSGSMVDMHVALQRENARQHPSHIDIGSNAPSLRGWRHSTVLAPQRGVEEKVEEKPKKKKSGIAKIWRLVTGTSSKNTTHLSNAQSRSRSLDRVHDDDIPLAPPPPLSYLVNRSSGEHGGSALRHVSTPSLPSSASPNYPLSSPGLSPPTAPSSLLPSPTSSRPLGASDVAGSDGRKNSVHLDMDVEHPSTVPEEEPVAQTQSTRNVHPVTSEPDMRQRSSLNFTNPAFAPPVPRLPSMANIRPMSAMAWREKSLPPLPGESTSRLNIQTQLEPRPRTLFTYDPRQVTEQQAHGLLAPQAPFHQVDHRRQSFNGLNSHPSGAYRTVPEKRGSGGGGAYVGDRGQDAAYNEFGAARSMGPLDGSKHNQQTPAKRRSKFGFATLLGKKSSHAQQEKEREREAILGVEFPVTRSSGSEARHEALMNEMGSSGSGHASGGPPSFPRMSMSVSAPARKNIDQLVDQAPEFVAYRYPSNDQNIDLLR</sequence>
<feature type="compositionally biased region" description="Low complexity" evidence="1">
    <location>
        <begin position="736"/>
        <end position="745"/>
    </location>
</feature>
<evidence type="ECO:0000313" key="3">
    <source>
        <dbReference type="Proteomes" id="UP000030671"/>
    </source>
</evidence>
<feature type="compositionally biased region" description="Basic and acidic residues" evidence="1">
    <location>
        <begin position="774"/>
        <end position="788"/>
    </location>
</feature>
<feature type="region of interest" description="Disordered" evidence="1">
    <location>
        <begin position="913"/>
        <end position="933"/>
    </location>
</feature>
<dbReference type="KEGG" id="hir:HETIRDRAFT_459344"/>